<dbReference type="SUPFAM" id="SSF53756">
    <property type="entry name" value="UDP-Glycosyltransferase/glycogen phosphorylase"/>
    <property type="match status" value="1"/>
</dbReference>
<dbReference type="PANTHER" id="PTHR46401">
    <property type="entry name" value="GLYCOSYLTRANSFERASE WBBK-RELATED"/>
    <property type="match status" value="1"/>
</dbReference>
<reference evidence="3" key="1">
    <citation type="submission" date="2018-05" db="EMBL/GenBank/DDBJ databases">
        <authorList>
            <person name="Lanie J.A."/>
            <person name="Ng W.-L."/>
            <person name="Kazmierczak K.M."/>
            <person name="Andrzejewski T.M."/>
            <person name="Davidsen T.M."/>
            <person name="Wayne K.J."/>
            <person name="Tettelin H."/>
            <person name="Glass J.I."/>
            <person name="Rusch D."/>
            <person name="Podicherti R."/>
            <person name="Tsui H.-C.T."/>
            <person name="Winkler M.E."/>
        </authorList>
    </citation>
    <scope>NUCLEOTIDE SEQUENCE</scope>
</reference>
<organism evidence="3">
    <name type="scientific">marine metagenome</name>
    <dbReference type="NCBI Taxonomy" id="408172"/>
    <lineage>
        <taxon>unclassified sequences</taxon>
        <taxon>metagenomes</taxon>
        <taxon>ecological metagenomes</taxon>
    </lineage>
</organism>
<proteinExistence type="predicted"/>
<feature type="domain" description="Glycosyl transferase family 1" evidence="2">
    <location>
        <begin position="181"/>
        <end position="336"/>
    </location>
</feature>
<dbReference type="InterPro" id="IPR001296">
    <property type="entry name" value="Glyco_trans_1"/>
</dbReference>
<sequence length="366" mass="42621">VVSCHHFPDDERIYHREIKTLLKHNFSIQYYTRSKNSIDLSKTGLIHVNSSQNFSISDYSQKVYKQLNDNRPPEIFHFHEPELFPLAKIVKENFNSKIIYDVHEDYPSLIQTFSQWRGIPGVFKKYFWLRNEKKFLSSIDKIILASPAIINSEYRKHGFSPTILENFPITNFIKIPDIKSTRGNTIIYHGHLGPERGIEELIRSIFIVVTYINNVSLLLFGSFRTEKFKAKIISLINELDLNNNVKWRGQIPHENIWSYLAKSSIGVIPFLDNKLTRIGTPTKLFEFMLSGCRIIASDLPPIRQYKVDGIIFSKPGDIKSLAKNILHGLSKKNIKDLENNQNRIIKKYNWEAIDQTLVNLYKKLLV</sequence>
<dbReference type="EMBL" id="UINC01001682">
    <property type="protein sequence ID" value="SUZ86446.1"/>
    <property type="molecule type" value="Genomic_DNA"/>
</dbReference>
<evidence type="ECO:0000259" key="2">
    <source>
        <dbReference type="Pfam" id="PF00534"/>
    </source>
</evidence>
<protein>
    <recommendedName>
        <fullName evidence="2">Glycosyl transferase family 1 domain-containing protein</fullName>
    </recommendedName>
</protein>
<dbReference type="GO" id="GO:0009103">
    <property type="term" value="P:lipopolysaccharide biosynthetic process"/>
    <property type="evidence" value="ECO:0007669"/>
    <property type="project" value="TreeGrafter"/>
</dbReference>
<dbReference type="Pfam" id="PF00534">
    <property type="entry name" value="Glycos_transf_1"/>
    <property type="match status" value="1"/>
</dbReference>
<dbReference type="PANTHER" id="PTHR46401:SF2">
    <property type="entry name" value="GLYCOSYLTRANSFERASE WBBK-RELATED"/>
    <property type="match status" value="1"/>
</dbReference>
<keyword evidence="1" id="KW-0808">Transferase</keyword>
<dbReference type="GO" id="GO:0016757">
    <property type="term" value="F:glycosyltransferase activity"/>
    <property type="evidence" value="ECO:0007669"/>
    <property type="project" value="InterPro"/>
</dbReference>
<feature type="non-terminal residue" evidence="3">
    <location>
        <position position="1"/>
    </location>
</feature>
<accession>A0A381R3X6</accession>
<evidence type="ECO:0000256" key="1">
    <source>
        <dbReference type="ARBA" id="ARBA00022679"/>
    </source>
</evidence>
<name>A0A381R3X6_9ZZZZ</name>
<dbReference type="Gene3D" id="3.40.50.2000">
    <property type="entry name" value="Glycogen Phosphorylase B"/>
    <property type="match status" value="2"/>
</dbReference>
<gene>
    <name evidence="3" type="ORF">METZ01_LOCUS39300</name>
</gene>
<dbReference type="AlphaFoldDB" id="A0A381R3X6"/>
<evidence type="ECO:0000313" key="3">
    <source>
        <dbReference type="EMBL" id="SUZ86446.1"/>
    </source>
</evidence>